<evidence type="ECO:0000313" key="1">
    <source>
        <dbReference type="EMBL" id="UYW02105.1"/>
    </source>
</evidence>
<evidence type="ECO:0000313" key="2">
    <source>
        <dbReference type="Proteomes" id="UP001163328"/>
    </source>
</evidence>
<dbReference type="EMBL" id="CP081495">
    <property type="protein sequence ID" value="UYW02105.1"/>
    <property type="molecule type" value="Genomic_DNA"/>
</dbReference>
<accession>A0ABY6M0M7</accession>
<dbReference type="RefSeq" id="WP_264434596.1">
    <property type="nucleotide sequence ID" value="NZ_CP081495.1"/>
</dbReference>
<protein>
    <recommendedName>
        <fullName evidence="3">Mu-like prophage protein Com</fullName>
    </recommendedName>
</protein>
<reference evidence="1" key="1">
    <citation type="submission" date="2021-08" db="EMBL/GenBank/DDBJ databases">
        <title>Flavobacterium sp. strain CC-SYL302.</title>
        <authorList>
            <person name="Lin S.-Y."/>
            <person name="Lee T.-H."/>
            <person name="Young C.-C."/>
        </authorList>
    </citation>
    <scope>NUCLEOTIDE SEQUENCE</scope>
    <source>
        <strain evidence="1">CC-SYL302</strain>
    </source>
</reference>
<name>A0ABY6M0M7_9FLAO</name>
<sequence length="82" mass="9272">MVADKISLSVEIKCPNCGRHLDKFNVIGEMATSRKCKNCKNNIFTQIVDNKIVINAIDTKENAKDLLTPYRFSSSQRAKTRP</sequence>
<organism evidence="1 2">
    <name type="scientific">Flavobacterium agricola</name>
    <dbReference type="NCBI Taxonomy" id="2870839"/>
    <lineage>
        <taxon>Bacteria</taxon>
        <taxon>Pseudomonadati</taxon>
        <taxon>Bacteroidota</taxon>
        <taxon>Flavobacteriia</taxon>
        <taxon>Flavobacteriales</taxon>
        <taxon>Flavobacteriaceae</taxon>
        <taxon>Flavobacterium</taxon>
    </lineage>
</organism>
<evidence type="ECO:0008006" key="3">
    <source>
        <dbReference type="Google" id="ProtNLM"/>
    </source>
</evidence>
<keyword evidence="2" id="KW-1185">Reference proteome</keyword>
<dbReference type="Proteomes" id="UP001163328">
    <property type="component" value="Chromosome"/>
</dbReference>
<gene>
    <name evidence="1" type="ORF">K5I29_04175</name>
</gene>
<proteinExistence type="predicted"/>